<evidence type="ECO:0000313" key="2">
    <source>
        <dbReference type="WBParaSite" id="Pan_g14399.t1"/>
    </source>
</evidence>
<name>A0A7E4UYJ9_PANRE</name>
<accession>A0A7E4UYJ9</accession>
<dbReference type="AlphaFoldDB" id="A0A7E4UYJ9"/>
<reference evidence="1" key="1">
    <citation type="journal article" date="2013" name="Genetics">
        <title>The draft genome and transcriptome of Panagrellus redivivus are shaped by the harsh demands of a free-living lifestyle.</title>
        <authorList>
            <person name="Srinivasan J."/>
            <person name="Dillman A.R."/>
            <person name="Macchietto M.G."/>
            <person name="Heikkinen L."/>
            <person name="Lakso M."/>
            <person name="Fracchia K.M."/>
            <person name="Antoshechkin I."/>
            <person name="Mortazavi A."/>
            <person name="Wong G."/>
            <person name="Sternberg P.W."/>
        </authorList>
    </citation>
    <scope>NUCLEOTIDE SEQUENCE [LARGE SCALE GENOMIC DNA]</scope>
    <source>
        <strain evidence="1">MT8872</strain>
    </source>
</reference>
<dbReference type="WBParaSite" id="Pan_g14399.t1">
    <property type="protein sequence ID" value="Pan_g14399.t1"/>
    <property type="gene ID" value="Pan_g14399"/>
</dbReference>
<dbReference type="Proteomes" id="UP000492821">
    <property type="component" value="Unassembled WGS sequence"/>
</dbReference>
<organism evidence="1 2">
    <name type="scientific">Panagrellus redivivus</name>
    <name type="common">Microworm</name>
    <dbReference type="NCBI Taxonomy" id="6233"/>
    <lineage>
        <taxon>Eukaryota</taxon>
        <taxon>Metazoa</taxon>
        <taxon>Ecdysozoa</taxon>
        <taxon>Nematoda</taxon>
        <taxon>Chromadorea</taxon>
        <taxon>Rhabditida</taxon>
        <taxon>Tylenchina</taxon>
        <taxon>Panagrolaimomorpha</taxon>
        <taxon>Panagrolaimoidea</taxon>
        <taxon>Panagrolaimidae</taxon>
        <taxon>Panagrellus</taxon>
    </lineage>
</organism>
<protein>
    <submittedName>
        <fullName evidence="2">Ovule protein</fullName>
    </submittedName>
</protein>
<sequence>MHSETLLLLYFPPCMHFLESATQPSIQPSTVHFLDQLLQLNFQDDQSQPPRQPRSCHFVFCQQPEMSLL</sequence>
<proteinExistence type="predicted"/>
<reference evidence="2" key="2">
    <citation type="submission" date="2020-10" db="UniProtKB">
        <authorList>
            <consortium name="WormBaseParasite"/>
        </authorList>
    </citation>
    <scope>IDENTIFICATION</scope>
</reference>
<evidence type="ECO:0000313" key="1">
    <source>
        <dbReference type="Proteomes" id="UP000492821"/>
    </source>
</evidence>
<keyword evidence="1" id="KW-1185">Reference proteome</keyword>